<accession>A0AC61Y9S7</accession>
<proteinExistence type="predicted"/>
<dbReference type="Proteomes" id="UP000356253">
    <property type="component" value="Unassembled WGS sequence"/>
</dbReference>
<protein>
    <submittedName>
        <fullName evidence="1">Phosphatase</fullName>
        <ecNumber evidence="1">3.1.3.-</ecNumber>
    </submittedName>
</protein>
<gene>
    <name evidence="1" type="ORF">FVB9532_02562</name>
</gene>
<reference evidence="1" key="1">
    <citation type="submission" date="2019-09" db="EMBL/GenBank/DDBJ databases">
        <authorList>
            <person name="Rodrigo-Torres L."/>
            <person name="Arahal R. D."/>
            <person name="Lucena T."/>
        </authorList>
    </citation>
    <scope>NUCLEOTIDE SEQUENCE</scope>
    <source>
        <strain evidence="1">ISS653</strain>
    </source>
</reference>
<evidence type="ECO:0000313" key="2">
    <source>
        <dbReference type="Proteomes" id="UP000356253"/>
    </source>
</evidence>
<sequence length="270" mass="30930">MSYKIVFSDIDGTLLNKDRELSERTINAIKAIKNEIPIVLISARMPAAMRHLQQQLGIEDQPIICYNGGFVIIDEQPVSSTAISVPTIEELAKYNQKNNVHLSLYHADEWHVPEYDYWAKREENNTKVTPSIKHIHEVMDDWGKRELGAHKIMCMGDEEHIEDLFNFLQENYNDQLHIYRSKSTYIEIANKQISKLTAIEYLLKNHYNLSLEETVAFGDNYNDVEMIEGVGMGIAVENGRDETKAVANKITDTNLNDGVAKSIEELFLNK</sequence>
<name>A0AC61Y9S7_9FLAO</name>
<keyword evidence="2" id="KW-1185">Reference proteome</keyword>
<comment type="caution">
    <text evidence="1">The sequence shown here is derived from an EMBL/GenBank/DDBJ whole genome shotgun (WGS) entry which is preliminary data.</text>
</comment>
<organism evidence="1 2">
    <name type="scientific">Mesonia oceanica</name>
    <dbReference type="NCBI Taxonomy" id="2687242"/>
    <lineage>
        <taxon>Bacteria</taxon>
        <taxon>Pseudomonadati</taxon>
        <taxon>Bacteroidota</taxon>
        <taxon>Flavobacteriia</taxon>
        <taxon>Flavobacteriales</taxon>
        <taxon>Flavobacteriaceae</taxon>
        <taxon>Mesonia</taxon>
    </lineage>
</organism>
<evidence type="ECO:0000313" key="1">
    <source>
        <dbReference type="EMBL" id="VVV01272.1"/>
    </source>
</evidence>
<keyword evidence="1" id="KW-0378">Hydrolase</keyword>
<dbReference type="EC" id="3.1.3.-" evidence="1"/>
<dbReference type="EMBL" id="CABVMM010000009">
    <property type="protein sequence ID" value="VVV01272.1"/>
    <property type="molecule type" value="Genomic_DNA"/>
</dbReference>